<gene>
    <name evidence="1" type="ORF">CERSUDRAFT_75520</name>
</gene>
<protein>
    <submittedName>
        <fullName evidence="1">Uncharacterized protein</fullName>
    </submittedName>
</protein>
<reference evidence="1 2" key="1">
    <citation type="journal article" date="2012" name="Proc. Natl. Acad. Sci. U.S.A.">
        <title>Comparative genomics of Ceriporiopsis subvermispora and Phanerochaete chrysosporium provide insight into selective ligninolysis.</title>
        <authorList>
            <person name="Fernandez-Fueyo E."/>
            <person name="Ruiz-Duenas F.J."/>
            <person name="Ferreira P."/>
            <person name="Floudas D."/>
            <person name="Hibbett D.S."/>
            <person name="Canessa P."/>
            <person name="Larrondo L.F."/>
            <person name="James T.Y."/>
            <person name="Seelenfreund D."/>
            <person name="Lobos S."/>
            <person name="Polanco R."/>
            <person name="Tello M."/>
            <person name="Honda Y."/>
            <person name="Watanabe T."/>
            <person name="Watanabe T."/>
            <person name="Ryu J.S."/>
            <person name="Kubicek C.P."/>
            <person name="Schmoll M."/>
            <person name="Gaskell J."/>
            <person name="Hammel K.E."/>
            <person name="St John F.J."/>
            <person name="Vanden Wymelenberg A."/>
            <person name="Sabat G."/>
            <person name="Splinter BonDurant S."/>
            <person name="Syed K."/>
            <person name="Yadav J.S."/>
            <person name="Doddapaneni H."/>
            <person name="Subramanian V."/>
            <person name="Lavin J.L."/>
            <person name="Oguiza J.A."/>
            <person name="Perez G."/>
            <person name="Pisabarro A.G."/>
            <person name="Ramirez L."/>
            <person name="Santoyo F."/>
            <person name="Master E."/>
            <person name="Coutinho P.M."/>
            <person name="Henrissat B."/>
            <person name="Lombard V."/>
            <person name="Magnuson J.K."/>
            <person name="Kuees U."/>
            <person name="Hori C."/>
            <person name="Igarashi K."/>
            <person name="Samejima M."/>
            <person name="Held B.W."/>
            <person name="Barry K.W."/>
            <person name="LaButti K.M."/>
            <person name="Lapidus A."/>
            <person name="Lindquist E.A."/>
            <person name="Lucas S.M."/>
            <person name="Riley R."/>
            <person name="Salamov A.A."/>
            <person name="Hoffmeister D."/>
            <person name="Schwenk D."/>
            <person name="Hadar Y."/>
            <person name="Yarden O."/>
            <person name="de Vries R.P."/>
            <person name="Wiebenga A."/>
            <person name="Stenlid J."/>
            <person name="Eastwood D."/>
            <person name="Grigoriev I.V."/>
            <person name="Berka R.M."/>
            <person name="Blanchette R.A."/>
            <person name="Kersten P."/>
            <person name="Martinez A.T."/>
            <person name="Vicuna R."/>
            <person name="Cullen D."/>
        </authorList>
    </citation>
    <scope>NUCLEOTIDE SEQUENCE [LARGE SCALE GENOMIC DNA]</scope>
    <source>
        <strain evidence="1 2">B</strain>
    </source>
</reference>
<evidence type="ECO:0000313" key="2">
    <source>
        <dbReference type="Proteomes" id="UP000016930"/>
    </source>
</evidence>
<name>M2QQV0_CERS8</name>
<organism evidence="1 2">
    <name type="scientific">Ceriporiopsis subvermispora (strain B)</name>
    <name type="common">White-rot fungus</name>
    <name type="synonym">Gelatoporia subvermispora</name>
    <dbReference type="NCBI Taxonomy" id="914234"/>
    <lineage>
        <taxon>Eukaryota</taxon>
        <taxon>Fungi</taxon>
        <taxon>Dikarya</taxon>
        <taxon>Basidiomycota</taxon>
        <taxon>Agaricomycotina</taxon>
        <taxon>Agaricomycetes</taxon>
        <taxon>Polyporales</taxon>
        <taxon>Gelatoporiaceae</taxon>
        <taxon>Gelatoporia</taxon>
    </lineage>
</organism>
<dbReference type="EMBL" id="KB445802">
    <property type="protein sequence ID" value="EMD34555.1"/>
    <property type="molecule type" value="Genomic_DNA"/>
</dbReference>
<evidence type="ECO:0000313" key="1">
    <source>
        <dbReference type="EMBL" id="EMD34555.1"/>
    </source>
</evidence>
<keyword evidence="2" id="KW-1185">Reference proteome</keyword>
<dbReference type="AlphaFoldDB" id="M2QQV0"/>
<proteinExistence type="predicted"/>
<dbReference type="Proteomes" id="UP000016930">
    <property type="component" value="Unassembled WGS sequence"/>
</dbReference>
<accession>M2QQV0</accession>
<sequence length="211" mass="23477">MAVPTQRLSAAHPWLGPMRSTRDASGRWPSPVNPIVLSLQVQRHTSTLWIRHGHLALTEALHRVIPNTRQSAISRYMDELEFHISANTTKGSRTWSDLYPTEGASYPWLYPIYHIRAQIISRVSSTTTHDVTLCIGRALVLSSIPSGTALSRARLCTPRTASCLIWVLYSLMTKRNIQCKGASAGPGSKSSGRADVYRKAKQMDNQSLLRV</sequence>
<dbReference type="HOGENOM" id="CLU_1304716_0_0_1"/>